<dbReference type="SUPFAM" id="SSF54631">
    <property type="entry name" value="CBS-domain pair"/>
    <property type="match status" value="1"/>
</dbReference>
<comment type="similarity">
    <text evidence="2">Belongs to the UPF0053 family.</text>
</comment>
<dbReference type="Gene3D" id="3.30.465.10">
    <property type="match status" value="1"/>
</dbReference>
<dbReference type="EMBL" id="FP929052">
    <property type="protein sequence ID" value="CBL17262.1"/>
    <property type="molecule type" value="Genomic_DNA"/>
</dbReference>
<feature type="domain" description="CNNM transmembrane" evidence="13">
    <location>
        <begin position="1"/>
        <end position="198"/>
    </location>
</feature>
<dbReference type="InterPro" id="IPR005170">
    <property type="entry name" value="Transptr-assoc_dom"/>
</dbReference>
<dbReference type="GO" id="GO:0005886">
    <property type="term" value="C:plasma membrane"/>
    <property type="evidence" value="ECO:0007669"/>
    <property type="project" value="UniProtKB-SubCell"/>
</dbReference>
<dbReference type="STRING" id="213810.RUM_11110"/>
<keyword evidence="7 9" id="KW-0129">CBS domain</keyword>
<dbReference type="CDD" id="cd04590">
    <property type="entry name" value="CBS_pair_CorC_HlyC_assoc"/>
    <property type="match status" value="1"/>
</dbReference>
<dbReference type="Proteomes" id="UP000007054">
    <property type="component" value="Chromosome"/>
</dbReference>
<dbReference type="GO" id="GO:0050660">
    <property type="term" value="F:flavin adenine dinucleotide binding"/>
    <property type="evidence" value="ECO:0007669"/>
    <property type="project" value="InterPro"/>
</dbReference>
<dbReference type="InterPro" id="IPR051676">
    <property type="entry name" value="UPF0053_domain"/>
</dbReference>
<dbReference type="HOGENOM" id="CLU_015237_4_0_9"/>
<keyword evidence="6 10" id="KW-1133">Transmembrane helix</keyword>
<sequence length="431" mass="47304">MLLLQALLIGLNAVFASAEIAVLSVSETKLAKLSEQGNKKASRLMKLTRQPAKFLATIQVAITLSGFLGSAFAADNFSDGLVSWLLSLGVPVSEKTLDTIAVVLITLILSYFTLIFGELVPKRIAMRKSEKLALGISGLIGGISVIFSPIVWLLTASTNGVLRLIGIDPEAADEEISEEEIRMMVDAGSQSGAIDAAEQELIHNVFEFDDLTAGEIATHRTEVDTLWLKDTPEQWAESIRLTRHGLYPVCDGSKDDITGVLRVADYYRLEEKSRENILKHAVKPAYFVPERIKADVLFRNMRAGGHAMAVVVDEYGGMSGVITMKDLIEQLIGEFPAEGEEADAEMPRIIRGEGDCWKIRGNVEMHKLEKALGVQIPGEEFDTFSGFVFGALSRIPEDGACDIPVEFPLFDVKIQRIGEHQIQEAELMLKK</sequence>
<keyword evidence="3" id="KW-1003">Cell membrane</keyword>
<keyword evidence="8 10" id="KW-0472">Membrane</keyword>
<dbReference type="PROSITE" id="PS51371">
    <property type="entry name" value="CBS"/>
    <property type="match status" value="1"/>
</dbReference>
<organism evidence="14 15">
    <name type="scientific">Ruminococcus champanellensis (strain DSM 18848 / JCM 17042 / KCTC 15320 / 18P13)</name>
    <dbReference type="NCBI Taxonomy" id="213810"/>
    <lineage>
        <taxon>Bacteria</taxon>
        <taxon>Bacillati</taxon>
        <taxon>Bacillota</taxon>
        <taxon>Clostridia</taxon>
        <taxon>Eubacteriales</taxon>
        <taxon>Oscillospiraceae</taxon>
        <taxon>Ruminococcus</taxon>
    </lineage>
</organism>
<dbReference type="InterPro" id="IPR016169">
    <property type="entry name" value="FAD-bd_PCMH_sub2"/>
</dbReference>
<dbReference type="SMART" id="SM01091">
    <property type="entry name" value="CorC_HlyC"/>
    <property type="match status" value="1"/>
</dbReference>
<gene>
    <name evidence="14" type="ordered locus">RUM_11110</name>
</gene>
<dbReference type="PANTHER" id="PTHR43099">
    <property type="entry name" value="UPF0053 PROTEIN YRKA"/>
    <property type="match status" value="1"/>
</dbReference>
<feature type="transmembrane region" description="Helical" evidence="11">
    <location>
        <begin position="132"/>
        <end position="154"/>
    </location>
</feature>
<dbReference type="InterPro" id="IPR044751">
    <property type="entry name" value="Ion_transp-like_CBS"/>
</dbReference>
<dbReference type="PROSITE" id="PS51846">
    <property type="entry name" value="CNNM"/>
    <property type="match status" value="1"/>
</dbReference>
<dbReference type="PANTHER" id="PTHR43099:SF5">
    <property type="entry name" value="HLYC_CORC FAMILY TRANSPORTER"/>
    <property type="match status" value="1"/>
</dbReference>
<protein>
    <submittedName>
        <fullName evidence="14">Hemolysins and related proteins containing CBS domains</fullName>
    </submittedName>
</protein>
<evidence type="ECO:0000256" key="4">
    <source>
        <dbReference type="ARBA" id="ARBA00022692"/>
    </source>
</evidence>
<dbReference type="AlphaFoldDB" id="D4LCB7"/>
<feature type="transmembrane region" description="Helical" evidence="11">
    <location>
        <begin position="100"/>
        <end position="120"/>
    </location>
</feature>
<reference evidence="14" key="2">
    <citation type="submission" date="2010-03" db="EMBL/GenBank/DDBJ databases">
        <authorList>
            <person name="Pajon A."/>
        </authorList>
    </citation>
    <scope>NUCLEOTIDE SEQUENCE</scope>
    <source>
        <strain evidence="14">Type strain: 18P13</strain>
    </source>
</reference>
<dbReference type="SUPFAM" id="SSF56176">
    <property type="entry name" value="FAD-binding/transporter-associated domain-like"/>
    <property type="match status" value="1"/>
</dbReference>
<evidence type="ECO:0000256" key="11">
    <source>
        <dbReference type="SAM" id="Phobius"/>
    </source>
</evidence>
<dbReference type="KEGG" id="rch:RUM_11110"/>
<evidence type="ECO:0000256" key="3">
    <source>
        <dbReference type="ARBA" id="ARBA00022475"/>
    </source>
</evidence>
<evidence type="ECO:0000256" key="7">
    <source>
        <dbReference type="ARBA" id="ARBA00023122"/>
    </source>
</evidence>
<feature type="domain" description="CBS" evidence="12">
    <location>
        <begin position="281"/>
        <end position="338"/>
    </location>
</feature>
<accession>D4LCB7</accession>
<keyword evidence="5" id="KW-0677">Repeat</keyword>
<dbReference type="Pfam" id="PF01595">
    <property type="entry name" value="CNNM"/>
    <property type="match status" value="1"/>
</dbReference>
<evidence type="ECO:0000256" key="6">
    <source>
        <dbReference type="ARBA" id="ARBA00022989"/>
    </source>
</evidence>
<proteinExistence type="inferred from homology"/>
<evidence type="ECO:0000259" key="13">
    <source>
        <dbReference type="PROSITE" id="PS51846"/>
    </source>
</evidence>
<comment type="subcellular location">
    <subcellularLocation>
        <location evidence="1">Cell membrane</location>
        <topology evidence="1">Multi-pass membrane protein</topology>
    </subcellularLocation>
</comment>
<name>D4LCB7_RUMC1</name>
<reference evidence="14" key="1">
    <citation type="submission" date="2010-03" db="EMBL/GenBank/DDBJ databases">
        <title>The genome sequence of Ruminococcus sp. 18P13.</title>
        <authorList>
            <consortium name="metaHIT consortium -- http://www.metahit.eu/"/>
            <person name="Pajon A."/>
            <person name="Turner K."/>
            <person name="Parkhill J."/>
            <person name="Bernalier A."/>
        </authorList>
    </citation>
    <scope>NUCLEOTIDE SEQUENCE [LARGE SCALE GENOMIC DNA]</scope>
    <source>
        <strain evidence="14">Type strain: 18P13</strain>
    </source>
</reference>
<dbReference type="Gene3D" id="3.10.580.10">
    <property type="entry name" value="CBS-domain"/>
    <property type="match status" value="1"/>
</dbReference>
<dbReference type="PATRIC" id="fig|213810.4.peg.1011"/>
<dbReference type="Pfam" id="PF00571">
    <property type="entry name" value="CBS"/>
    <property type="match status" value="1"/>
</dbReference>
<evidence type="ECO:0000256" key="5">
    <source>
        <dbReference type="ARBA" id="ARBA00022737"/>
    </source>
</evidence>
<dbReference type="InterPro" id="IPR036318">
    <property type="entry name" value="FAD-bd_PCMH-like_sf"/>
</dbReference>
<dbReference type="InterPro" id="IPR000644">
    <property type="entry name" value="CBS_dom"/>
</dbReference>
<evidence type="ECO:0000259" key="12">
    <source>
        <dbReference type="PROSITE" id="PS51371"/>
    </source>
</evidence>
<evidence type="ECO:0000313" key="15">
    <source>
        <dbReference type="Proteomes" id="UP000007054"/>
    </source>
</evidence>
<keyword evidence="4 10" id="KW-0812">Transmembrane</keyword>
<evidence type="ECO:0000256" key="9">
    <source>
        <dbReference type="PROSITE-ProRule" id="PRU00703"/>
    </source>
</evidence>
<evidence type="ECO:0000313" key="14">
    <source>
        <dbReference type="EMBL" id="CBL17262.1"/>
    </source>
</evidence>
<evidence type="ECO:0000256" key="10">
    <source>
        <dbReference type="PROSITE-ProRule" id="PRU01193"/>
    </source>
</evidence>
<keyword evidence="15" id="KW-1185">Reference proteome</keyword>
<evidence type="ECO:0000256" key="8">
    <source>
        <dbReference type="ARBA" id="ARBA00023136"/>
    </source>
</evidence>
<evidence type="ECO:0000256" key="1">
    <source>
        <dbReference type="ARBA" id="ARBA00004651"/>
    </source>
</evidence>
<dbReference type="InterPro" id="IPR002550">
    <property type="entry name" value="CNNM"/>
</dbReference>
<dbReference type="Pfam" id="PF03471">
    <property type="entry name" value="CorC_HlyC"/>
    <property type="match status" value="1"/>
</dbReference>
<dbReference type="InterPro" id="IPR046342">
    <property type="entry name" value="CBS_dom_sf"/>
</dbReference>
<evidence type="ECO:0000256" key="2">
    <source>
        <dbReference type="ARBA" id="ARBA00006337"/>
    </source>
</evidence>
<dbReference type="BioCyc" id="RCHA213810:RUM_RS05330-MONOMER"/>